<dbReference type="InParanoid" id="A0A2P5HX27"/>
<accession>A0A2P5HX27</accession>
<evidence type="ECO:0000259" key="3">
    <source>
        <dbReference type="Pfam" id="PF00248"/>
    </source>
</evidence>
<dbReference type="PROSITE" id="PS00062">
    <property type="entry name" value="ALDOKETO_REDUCTASE_2"/>
    <property type="match status" value="1"/>
</dbReference>
<feature type="domain" description="Alpha/beta hydrolase fold-3" evidence="4">
    <location>
        <begin position="137"/>
        <end position="339"/>
    </location>
</feature>
<keyword evidence="6" id="KW-1185">Reference proteome</keyword>
<protein>
    <recommendedName>
        <fullName evidence="7">NADP-dependent oxidoreductase domain-containing protein</fullName>
    </recommendedName>
</protein>
<feature type="domain" description="NADP-dependent oxidoreductase" evidence="3">
    <location>
        <begin position="575"/>
        <end position="745"/>
    </location>
</feature>
<name>A0A2P5HX27_DIAHE</name>
<dbReference type="GO" id="GO:0016787">
    <property type="term" value="F:hydrolase activity"/>
    <property type="evidence" value="ECO:0007669"/>
    <property type="project" value="InterPro"/>
</dbReference>
<dbReference type="PROSITE" id="PS00798">
    <property type="entry name" value="ALDOKETO_REDUCTASE_1"/>
    <property type="match status" value="1"/>
</dbReference>
<dbReference type="AlphaFoldDB" id="A0A2P5HX27"/>
<evidence type="ECO:0000256" key="2">
    <source>
        <dbReference type="SAM" id="MobiDB-lite"/>
    </source>
</evidence>
<proteinExistence type="predicted"/>
<dbReference type="CDD" id="cd19071">
    <property type="entry name" value="AKR_AKR1-5-like"/>
    <property type="match status" value="1"/>
</dbReference>
<feature type="region of interest" description="Disordered" evidence="2">
    <location>
        <begin position="202"/>
        <end position="221"/>
    </location>
</feature>
<dbReference type="InterPro" id="IPR023210">
    <property type="entry name" value="NADP_OxRdtase_dom"/>
</dbReference>
<evidence type="ECO:0000313" key="5">
    <source>
        <dbReference type="EMBL" id="POS74801.1"/>
    </source>
</evidence>
<reference evidence="5" key="1">
    <citation type="submission" date="2017-09" db="EMBL/GenBank/DDBJ databases">
        <title>Polyketide synthases of a Diaporthe helianthi virulent isolate.</title>
        <authorList>
            <person name="Baroncelli R."/>
        </authorList>
    </citation>
    <scope>NUCLEOTIDE SEQUENCE [LARGE SCALE GENOMIC DNA]</scope>
    <source>
        <strain evidence="5">7/96</strain>
    </source>
</reference>
<evidence type="ECO:0000313" key="6">
    <source>
        <dbReference type="Proteomes" id="UP000094444"/>
    </source>
</evidence>
<comment type="caution">
    <text evidence="5">The sequence shown here is derived from an EMBL/GenBank/DDBJ whole genome shotgun (WGS) entry which is preliminary data.</text>
</comment>
<dbReference type="PANTHER" id="PTHR43827">
    <property type="entry name" value="2,5-DIKETO-D-GLUCONIC ACID REDUCTASE"/>
    <property type="match status" value="1"/>
</dbReference>
<feature type="domain" description="NADP-dependent oxidoreductase" evidence="3">
    <location>
        <begin position="794"/>
        <end position="894"/>
    </location>
</feature>
<sequence>MATLTVTQAPNTSNATPPTSSPPKRKGTHSRLQAWQDGANKQQQKQGHGKSRELSQGGFKKDPPPLIRKVGLAAQIYTIRGAMGTVDWFQGWREWLYPPNGGPNIVKAYECRPGMGVRIFFPKSFDLTSPQTLPTFLTIHGGGFCIGTSRDDDEWNRRAADSQDMLVISLPYSKAPRAPFPAGLKDLEALYQAIMGDESLPIDRTSQGAGGPGGHRSRTKAPKGRIALVGFDAGANLALALSQLLPAAADNNPTAVVSICGILDLARPLDAKTRGRPYKPDLPPPRGGAVDMLAATYPAYTWGYVPYGQDLRDPLLSPAFAVQRQQQQGSGTDRAGNGAQGSGGGGDGALPPHVCLVAAELDLVAHESWGMACRLVQESGIARGDGRRARWRVPDPDAVGYGDDDDTRKVQSVCGRGQISAVRGALEMDDLPSSSRGGVGDVEDGLGPRKRFGFEVVWGAGDGGRVIGDEDEDEEEGSVRWILVPDVMHGFDRALWRYGGEETVRDAELKTVAYVDAVGKWLRETVWKMHSFFIIIYKYRPRMMASPKDSPLTLTPTLTSTVDLLAPGVSMPRLGFGLYRVQPSETADVVLAALAAGYRHFDSAQLYNNEAELGRAVRLCGLVERRDVFLTTKIRYPGMNGARTWEKVLDSVGGTSGVEREDWREAEEEIKADSGPGDYVDLFLVHTPYGGPNAKRERREMWLALERAFEEGKARAIGVSNYKVEHLEEMRGYAKVWPPHVNQIQVGRRACPGCRLLRDTVHIHPYIHTHCVRILRGLKGLSAETSGGGGSMLTHESQLNPWDQQRQVVAYCQEHGIVVQAFSPLARGDRLNEPVVTELARRYGKSPAQVLIRYALQKGWVPLPKSERRERMEENARVFDFVIGDEDMGILDGLDGKKLAYFD</sequence>
<evidence type="ECO:0008006" key="7">
    <source>
        <dbReference type="Google" id="ProtNLM"/>
    </source>
</evidence>
<dbReference type="Pfam" id="PF00248">
    <property type="entry name" value="Aldo_ket_red"/>
    <property type="match status" value="2"/>
</dbReference>
<dbReference type="OrthoDB" id="408631at2759"/>
<dbReference type="Pfam" id="PF07859">
    <property type="entry name" value="Abhydrolase_3"/>
    <property type="match status" value="1"/>
</dbReference>
<dbReference type="InterPro" id="IPR018170">
    <property type="entry name" value="Aldo/ket_reductase_CS"/>
</dbReference>
<dbReference type="EMBL" id="MAVT02000574">
    <property type="protein sequence ID" value="POS74801.1"/>
    <property type="molecule type" value="Genomic_DNA"/>
</dbReference>
<dbReference type="InterPro" id="IPR020471">
    <property type="entry name" value="AKR"/>
</dbReference>
<feature type="region of interest" description="Disordered" evidence="2">
    <location>
        <begin position="322"/>
        <end position="346"/>
    </location>
</feature>
<dbReference type="GO" id="GO:0016491">
    <property type="term" value="F:oxidoreductase activity"/>
    <property type="evidence" value="ECO:0007669"/>
    <property type="project" value="UniProtKB-KW"/>
</dbReference>
<dbReference type="STRING" id="158607.A0A2P5HX27"/>
<dbReference type="PRINTS" id="PR00069">
    <property type="entry name" value="ALDKETRDTASE"/>
</dbReference>
<dbReference type="SUPFAM" id="SSF53474">
    <property type="entry name" value="alpha/beta-Hydrolases"/>
    <property type="match status" value="1"/>
</dbReference>
<dbReference type="InterPro" id="IPR029058">
    <property type="entry name" value="AB_hydrolase_fold"/>
</dbReference>
<dbReference type="Gene3D" id="3.40.50.1820">
    <property type="entry name" value="alpha/beta hydrolase"/>
    <property type="match status" value="1"/>
</dbReference>
<dbReference type="SUPFAM" id="SSF51430">
    <property type="entry name" value="NAD(P)-linked oxidoreductase"/>
    <property type="match status" value="1"/>
</dbReference>
<dbReference type="PANTHER" id="PTHR43827:SF13">
    <property type="entry name" value="ALDO_KETO REDUCTASE FAMILY PROTEIN"/>
    <property type="match status" value="1"/>
</dbReference>
<organism evidence="5 6">
    <name type="scientific">Diaporthe helianthi</name>
    <dbReference type="NCBI Taxonomy" id="158607"/>
    <lineage>
        <taxon>Eukaryota</taxon>
        <taxon>Fungi</taxon>
        <taxon>Dikarya</taxon>
        <taxon>Ascomycota</taxon>
        <taxon>Pezizomycotina</taxon>
        <taxon>Sordariomycetes</taxon>
        <taxon>Sordariomycetidae</taxon>
        <taxon>Diaporthales</taxon>
        <taxon>Diaporthaceae</taxon>
        <taxon>Diaporthe</taxon>
    </lineage>
</organism>
<feature type="region of interest" description="Disordered" evidence="2">
    <location>
        <begin position="1"/>
        <end position="66"/>
    </location>
</feature>
<keyword evidence="1" id="KW-0560">Oxidoreductase</keyword>
<dbReference type="Proteomes" id="UP000094444">
    <property type="component" value="Unassembled WGS sequence"/>
</dbReference>
<evidence type="ECO:0000259" key="4">
    <source>
        <dbReference type="Pfam" id="PF07859"/>
    </source>
</evidence>
<dbReference type="InterPro" id="IPR013094">
    <property type="entry name" value="AB_hydrolase_3"/>
</dbReference>
<feature type="compositionally biased region" description="Low complexity" evidence="2">
    <location>
        <begin position="9"/>
        <end position="18"/>
    </location>
</feature>
<evidence type="ECO:0000256" key="1">
    <source>
        <dbReference type="ARBA" id="ARBA00023002"/>
    </source>
</evidence>
<gene>
    <name evidence="5" type="ORF">DHEL01_v206799</name>
</gene>
<dbReference type="InterPro" id="IPR036812">
    <property type="entry name" value="NAD(P)_OxRdtase_dom_sf"/>
</dbReference>
<dbReference type="Gene3D" id="3.20.20.100">
    <property type="entry name" value="NADP-dependent oxidoreductase domain"/>
    <property type="match status" value="1"/>
</dbReference>